<feature type="signal peptide" evidence="1">
    <location>
        <begin position="1"/>
        <end position="24"/>
    </location>
</feature>
<sequence>MKRFLMSLPVLAGVAVAAVAPVHAQTAKSGSADILVKSTASWNGKPYAPYASGTPELTVLRLTVAPKAALPWHKHPYPNAGYVLEGALTIQDKESGAHKTFHAGEAFTESVDDAHRGVAGDEKTVVLLVYAGIKGQPTSVPLPGQEKEY</sequence>
<dbReference type="Gene3D" id="2.60.120.10">
    <property type="entry name" value="Jelly Rolls"/>
    <property type="match status" value="1"/>
</dbReference>
<organism evidence="3 4">
    <name type="scientific">Acetobacter sicerae</name>
    <dbReference type="NCBI Taxonomy" id="85325"/>
    <lineage>
        <taxon>Bacteria</taxon>
        <taxon>Pseudomonadati</taxon>
        <taxon>Pseudomonadota</taxon>
        <taxon>Alphaproteobacteria</taxon>
        <taxon>Acetobacterales</taxon>
        <taxon>Acetobacteraceae</taxon>
        <taxon>Acetobacter</taxon>
    </lineage>
</organism>
<gene>
    <name evidence="3" type="ORF">LWC05_13015</name>
</gene>
<keyword evidence="4" id="KW-1185">Reference proteome</keyword>
<dbReference type="SUPFAM" id="SSF51182">
    <property type="entry name" value="RmlC-like cupins"/>
    <property type="match status" value="1"/>
</dbReference>
<protein>
    <submittedName>
        <fullName evidence="3">Cupin domain-containing protein</fullName>
    </submittedName>
</protein>
<keyword evidence="1" id="KW-0732">Signal</keyword>
<reference evidence="3 4" key="1">
    <citation type="submission" date="2021-12" db="EMBL/GenBank/DDBJ databases">
        <title>Genome sequence of Acetobacter sicerae DmPark20a_162.</title>
        <authorList>
            <person name="Chaston J.M."/>
        </authorList>
    </citation>
    <scope>NUCLEOTIDE SEQUENCE [LARGE SCALE GENOMIC DNA]</scope>
    <source>
        <strain evidence="3 4">DmPark20a_162</strain>
    </source>
</reference>
<dbReference type="Proteomes" id="UP001521074">
    <property type="component" value="Unassembled WGS sequence"/>
</dbReference>
<accession>A0ABS8W1D7</accession>
<evidence type="ECO:0000256" key="1">
    <source>
        <dbReference type="SAM" id="SignalP"/>
    </source>
</evidence>
<dbReference type="InterPro" id="IPR011051">
    <property type="entry name" value="RmlC_Cupin_sf"/>
</dbReference>
<dbReference type="RefSeq" id="WP_232878578.1">
    <property type="nucleotide sequence ID" value="NZ_JAJSOJ010000046.1"/>
</dbReference>
<evidence type="ECO:0000259" key="2">
    <source>
        <dbReference type="Pfam" id="PF07883"/>
    </source>
</evidence>
<name>A0ABS8W1D7_9PROT</name>
<dbReference type="Pfam" id="PF07883">
    <property type="entry name" value="Cupin_2"/>
    <property type="match status" value="1"/>
</dbReference>
<dbReference type="EMBL" id="JAJSOJ010000046">
    <property type="protein sequence ID" value="MCE0744801.1"/>
    <property type="molecule type" value="Genomic_DNA"/>
</dbReference>
<dbReference type="InterPro" id="IPR014710">
    <property type="entry name" value="RmlC-like_jellyroll"/>
</dbReference>
<feature type="domain" description="Cupin type-2" evidence="2">
    <location>
        <begin position="62"/>
        <end position="129"/>
    </location>
</feature>
<evidence type="ECO:0000313" key="4">
    <source>
        <dbReference type="Proteomes" id="UP001521074"/>
    </source>
</evidence>
<dbReference type="CDD" id="cd02236">
    <property type="entry name" value="cupin_CV2614-like"/>
    <property type="match status" value="1"/>
</dbReference>
<evidence type="ECO:0000313" key="3">
    <source>
        <dbReference type="EMBL" id="MCE0744801.1"/>
    </source>
</evidence>
<dbReference type="InterPro" id="IPR013096">
    <property type="entry name" value="Cupin_2"/>
</dbReference>
<proteinExistence type="predicted"/>
<feature type="chain" id="PRO_5045207515" evidence="1">
    <location>
        <begin position="25"/>
        <end position="149"/>
    </location>
</feature>
<comment type="caution">
    <text evidence="3">The sequence shown here is derived from an EMBL/GenBank/DDBJ whole genome shotgun (WGS) entry which is preliminary data.</text>
</comment>